<proteinExistence type="predicted"/>
<evidence type="ECO:0000256" key="1">
    <source>
        <dbReference type="SAM" id="Phobius"/>
    </source>
</evidence>
<evidence type="ECO:0000313" key="2">
    <source>
        <dbReference type="EMBL" id="BBY51948.1"/>
    </source>
</evidence>
<feature type="transmembrane region" description="Helical" evidence="1">
    <location>
        <begin position="79"/>
        <end position="100"/>
    </location>
</feature>
<name>A0A7I7S527_9MYCO</name>
<feature type="transmembrane region" description="Helical" evidence="1">
    <location>
        <begin position="112"/>
        <end position="132"/>
    </location>
</feature>
<protein>
    <recommendedName>
        <fullName evidence="4">Integral membrane protein</fullName>
    </recommendedName>
</protein>
<keyword evidence="3" id="KW-1185">Reference proteome</keyword>
<gene>
    <name evidence="2" type="ORF">MARA_54160</name>
</gene>
<dbReference type="Proteomes" id="UP000467428">
    <property type="component" value="Chromosome"/>
</dbReference>
<feature type="transmembrane region" description="Helical" evidence="1">
    <location>
        <begin position="52"/>
        <end position="72"/>
    </location>
</feature>
<organism evidence="2 3">
    <name type="scientific">Mycolicibacterium arabiense</name>
    <dbReference type="NCBI Taxonomy" id="1286181"/>
    <lineage>
        <taxon>Bacteria</taxon>
        <taxon>Bacillati</taxon>
        <taxon>Actinomycetota</taxon>
        <taxon>Actinomycetes</taxon>
        <taxon>Mycobacteriales</taxon>
        <taxon>Mycobacteriaceae</taxon>
        <taxon>Mycolicibacterium</taxon>
    </lineage>
</organism>
<dbReference type="AlphaFoldDB" id="A0A7I7S527"/>
<dbReference type="EMBL" id="AP022593">
    <property type="protein sequence ID" value="BBY51948.1"/>
    <property type="molecule type" value="Genomic_DNA"/>
</dbReference>
<keyword evidence="1" id="KW-1133">Transmembrane helix</keyword>
<evidence type="ECO:0000313" key="3">
    <source>
        <dbReference type="Proteomes" id="UP000467428"/>
    </source>
</evidence>
<keyword evidence="1" id="KW-0812">Transmembrane</keyword>
<sequence length="136" mass="14279">MTATTSHPATTTAKDSLLRFALRLDAIASGVIGVAGLALAPRIAEWSGTTAAFEYSLSAFFVVYGVAVFALSRMRTVRTWGVLIAIGNVVFTVAAVALVLADVMPLTTTGVVLTLASGVFTLAMADLQYLGLRRLR</sequence>
<evidence type="ECO:0008006" key="4">
    <source>
        <dbReference type="Google" id="ProtNLM"/>
    </source>
</evidence>
<reference evidence="2 3" key="1">
    <citation type="journal article" date="2019" name="Emerg. Microbes Infect.">
        <title>Comprehensive subspecies identification of 175 nontuberculous mycobacteria species based on 7547 genomic profiles.</title>
        <authorList>
            <person name="Matsumoto Y."/>
            <person name="Kinjo T."/>
            <person name="Motooka D."/>
            <person name="Nabeya D."/>
            <person name="Jung N."/>
            <person name="Uechi K."/>
            <person name="Horii T."/>
            <person name="Iida T."/>
            <person name="Fujita J."/>
            <person name="Nakamura S."/>
        </authorList>
    </citation>
    <scope>NUCLEOTIDE SEQUENCE [LARGE SCALE GENOMIC DNA]</scope>
    <source>
        <strain evidence="2 3">JCM 18538</strain>
    </source>
</reference>
<feature type="transmembrane region" description="Helical" evidence="1">
    <location>
        <begin position="20"/>
        <end position="40"/>
    </location>
</feature>
<dbReference type="KEGG" id="marz:MARA_54160"/>
<dbReference type="RefSeq" id="WP_163923392.1">
    <property type="nucleotide sequence ID" value="NZ_AP022593.1"/>
</dbReference>
<geneLocation type="plasmid" evidence="3">
    <name>pjcm18538 dna</name>
</geneLocation>
<keyword evidence="1" id="KW-0472">Membrane</keyword>
<accession>A0A7I7S527</accession>